<evidence type="ECO:0000313" key="2">
    <source>
        <dbReference type="EMBL" id="CEL07233.1"/>
    </source>
</evidence>
<protein>
    <submittedName>
        <fullName evidence="2">Uncharacterized protein</fullName>
    </submittedName>
</protein>
<name>A0A0U5G5S5_ASPCI</name>
<sequence length="191" mass="21772">MSQPNLDPRDPSNTTPYASHPSSILWAHQLRRDIVVLTELIKELQNDHATTTKILTDLGETVDLLLARIRTLELQRDTDKLILAQQDTKLEELADLHTEQLAKYKTMFDDIRATPEKAESANKMLLDRVKILERSTCVRQKNTTSEQVASAGENRLHVAEQVGWVLLLKTPFQVQFGLVESLLELHQEIRA</sequence>
<dbReference type="AlphaFoldDB" id="A0A0U5G5S5"/>
<organism evidence="2 3">
    <name type="scientific">Aspergillus calidoustus</name>
    <dbReference type="NCBI Taxonomy" id="454130"/>
    <lineage>
        <taxon>Eukaryota</taxon>
        <taxon>Fungi</taxon>
        <taxon>Dikarya</taxon>
        <taxon>Ascomycota</taxon>
        <taxon>Pezizomycotina</taxon>
        <taxon>Eurotiomycetes</taxon>
        <taxon>Eurotiomycetidae</taxon>
        <taxon>Eurotiales</taxon>
        <taxon>Aspergillaceae</taxon>
        <taxon>Aspergillus</taxon>
        <taxon>Aspergillus subgen. Nidulantes</taxon>
    </lineage>
</organism>
<accession>A0A0U5G5S5</accession>
<feature type="region of interest" description="Disordered" evidence="1">
    <location>
        <begin position="1"/>
        <end position="21"/>
    </location>
</feature>
<proteinExistence type="predicted"/>
<evidence type="ECO:0000313" key="3">
    <source>
        <dbReference type="Proteomes" id="UP000054771"/>
    </source>
</evidence>
<gene>
    <name evidence="2" type="ORF">ASPCAL10396</name>
</gene>
<keyword evidence="3" id="KW-1185">Reference proteome</keyword>
<reference evidence="3" key="1">
    <citation type="journal article" date="2016" name="Genome Announc.">
        <title>Draft genome sequences of fungus Aspergillus calidoustus.</title>
        <authorList>
            <person name="Horn F."/>
            <person name="Linde J."/>
            <person name="Mattern D.J."/>
            <person name="Walther G."/>
            <person name="Guthke R."/>
            <person name="Scherlach K."/>
            <person name="Martin K."/>
            <person name="Brakhage A.A."/>
            <person name="Petzke L."/>
            <person name="Valiante V."/>
        </authorList>
    </citation>
    <scope>NUCLEOTIDE SEQUENCE [LARGE SCALE GENOMIC DNA]</scope>
    <source>
        <strain evidence="3">SF006504</strain>
    </source>
</reference>
<dbReference type="OrthoDB" id="4225570at2759"/>
<dbReference type="Proteomes" id="UP000054771">
    <property type="component" value="Unassembled WGS sequence"/>
</dbReference>
<dbReference type="EMBL" id="CDMC01000009">
    <property type="protein sequence ID" value="CEL07233.1"/>
    <property type="molecule type" value="Genomic_DNA"/>
</dbReference>
<evidence type="ECO:0000256" key="1">
    <source>
        <dbReference type="SAM" id="MobiDB-lite"/>
    </source>
</evidence>